<evidence type="ECO:0000313" key="2">
    <source>
        <dbReference type="Proteomes" id="UP000094296"/>
    </source>
</evidence>
<evidence type="ECO:0000313" key="1">
    <source>
        <dbReference type="EMBL" id="OEF97225.1"/>
    </source>
</evidence>
<protein>
    <submittedName>
        <fullName evidence="1">Uncharacterized protein</fullName>
    </submittedName>
</protein>
<dbReference type="RefSeq" id="WP_069642983.1">
    <property type="nucleotide sequence ID" value="NZ_MIJE01000012.1"/>
</dbReference>
<dbReference type="Proteomes" id="UP000094296">
    <property type="component" value="Unassembled WGS sequence"/>
</dbReference>
<sequence>MDFEKFRKDIIESKIKVDGLNVKIIEKLPENYNDMSRNELNHTRMINLICDILEEYDKRKNS</sequence>
<dbReference type="EMBL" id="MIJE01000012">
    <property type="protein sequence ID" value="OEF97225.1"/>
    <property type="molecule type" value="Genomic_DNA"/>
</dbReference>
<keyword evidence="2" id="KW-1185">Reference proteome</keyword>
<name>A0A1E5G2K3_9FIRM</name>
<accession>A0A1E5G2K3</accession>
<organism evidence="1 2">
    <name type="scientific">Desulfuribacillus alkaliarsenatis</name>
    <dbReference type="NCBI Taxonomy" id="766136"/>
    <lineage>
        <taxon>Bacteria</taxon>
        <taxon>Bacillati</taxon>
        <taxon>Bacillota</taxon>
        <taxon>Desulfuribacillia</taxon>
        <taxon>Desulfuribacillales</taxon>
        <taxon>Desulfuribacillaceae</taxon>
        <taxon>Desulfuribacillus</taxon>
    </lineage>
</organism>
<comment type="caution">
    <text evidence="1">The sequence shown here is derived from an EMBL/GenBank/DDBJ whole genome shotgun (WGS) entry which is preliminary data.</text>
</comment>
<dbReference type="AlphaFoldDB" id="A0A1E5G2K3"/>
<gene>
    <name evidence="1" type="ORF">BHF68_14780</name>
</gene>
<reference evidence="1 2" key="1">
    <citation type="submission" date="2016-09" db="EMBL/GenBank/DDBJ databases">
        <title>Draft genome sequence for the type strain of Desulfuribacillus alkaliarsenatis AHT28, an obligately anaerobic, sulfidogenic bacterium isolated from Russian soda lake sediments.</title>
        <authorList>
            <person name="Abin C.A."/>
            <person name="Hollibaugh J.T."/>
        </authorList>
    </citation>
    <scope>NUCLEOTIDE SEQUENCE [LARGE SCALE GENOMIC DNA]</scope>
    <source>
        <strain evidence="1 2">AHT28</strain>
    </source>
</reference>
<proteinExistence type="predicted"/>